<evidence type="ECO:0000313" key="3">
    <source>
        <dbReference type="Proteomes" id="UP000012960"/>
    </source>
</evidence>
<reference evidence="1" key="1">
    <citation type="submission" date="2021-03" db="EMBL/GenBank/DDBJ databases">
        <authorList>
            <consortium name="Genoscope - CEA"/>
            <person name="William W."/>
        </authorList>
    </citation>
    <scope>NUCLEOTIDE SEQUENCE</scope>
    <source>
        <strain evidence="1">Doubled-haploid Pahang</strain>
    </source>
</reference>
<evidence type="ECO:0000313" key="2">
    <source>
        <dbReference type="EnsemblPlants" id="Ma09_p22540.1"/>
    </source>
</evidence>
<dbReference type="Gramene" id="Ma09_t22540.1">
    <property type="protein sequence ID" value="Ma09_p22540.1"/>
    <property type="gene ID" value="Ma09_g22540"/>
</dbReference>
<dbReference type="InParanoid" id="A0A804KMI8"/>
<accession>A0A804KMI8</accession>
<organism evidence="2 3">
    <name type="scientific">Musa acuminata subsp. malaccensis</name>
    <name type="common">Wild banana</name>
    <name type="synonym">Musa malaccensis</name>
    <dbReference type="NCBI Taxonomy" id="214687"/>
    <lineage>
        <taxon>Eukaryota</taxon>
        <taxon>Viridiplantae</taxon>
        <taxon>Streptophyta</taxon>
        <taxon>Embryophyta</taxon>
        <taxon>Tracheophyta</taxon>
        <taxon>Spermatophyta</taxon>
        <taxon>Magnoliopsida</taxon>
        <taxon>Liliopsida</taxon>
        <taxon>Zingiberales</taxon>
        <taxon>Musaceae</taxon>
        <taxon>Musa</taxon>
    </lineage>
</organism>
<name>A0A804KMI8_MUSAM</name>
<dbReference type="AlphaFoldDB" id="A0A804KMI8"/>
<dbReference type="EnsemblPlants" id="Ma09_t22540.1">
    <property type="protein sequence ID" value="Ma09_p22540.1"/>
    <property type="gene ID" value="Ma09_g22540"/>
</dbReference>
<dbReference type="Proteomes" id="UP000012960">
    <property type="component" value="Unplaced"/>
</dbReference>
<sequence length="64" mass="6698">MHSSQISVIGGPNFLLQSAGGCRAIVSCAGCSFSMRKVMAIDGLWVVTTNEEVVDTARAVLKSP</sequence>
<protein>
    <submittedName>
        <fullName evidence="1">(wild Malaysian banana) hypothetical protein</fullName>
    </submittedName>
</protein>
<gene>
    <name evidence="1" type="ORF">GSMUA_241180.1</name>
</gene>
<dbReference type="EMBL" id="HG996474">
    <property type="protein sequence ID" value="CAG1836149.1"/>
    <property type="molecule type" value="Genomic_DNA"/>
</dbReference>
<proteinExistence type="predicted"/>
<reference evidence="2" key="2">
    <citation type="submission" date="2021-05" db="UniProtKB">
        <authorList>
            <consortium name="EnsemblPlants"/>
        </authorList>
    </citation>
    <scope>IDENTIFICATION</scope>
    <source>
        <strain evidence="2">subsp. malaccensis</strain>
    </source>
</reference>
<keyword evidence="3" id="KW-1185">Reference proteome</keyword>
<evidence type="ECO:0000313" key="1">
    <source>
        <dbReference type="EMBL" id="CAG1836149.1"/>
    </source>
</evidence>